<organism evidence="3 4">
    <name type="scientific">Paraburkholderia metrosideri</name>
    <dbReference type="NCBI Taxonomy" id="580937"/>
    <lineage>
        <taxon>Bacteria</taxon>
        <taxon>Pseudomonadati</taxon>
        <taxon>Pseudomonadota</taxon>
        <taxon>Betaproteobacteria</taxon>
        <taxon>Burkholderiales</taxon>
        <taxon>Burkholderiaceae</taxon>
        <taxon>Paraburkholderia</taxon>
    </lineage>
</organism>
<comment type="caution">
    <text evidence="3">The sequence shown here is derived from an EMBL/GenBank/DDBJ whole genome shotgun (WGS) entry which is preliminary data.</text>
</comment>
<reference evidence="3 4" key="1">
    <citation type="journal article" date="2024" name="Chem. Sci.">
        <title>Discovery of megapolipeptins by genome mining of a Burkholderiales bacteria collection.</title>
        <authorList>
            <person name="Paulo B.S."/>
            <person name="Recchia M.J.J."/>
            <person name="Lee S."/>
            <person name="Fergusson C.H."/>
            <person name="Romanowski S.B."/>
            <person name="Hernandez A."/>
            <person name="Krull N."/>
            <person name="Liu D.Y."/>
            <person name="Cavanagh H."/>
            <person name="Bos A."/>
            <person name="Gray C.A."/>
            <person name="Murphy B.T."/>
            <person name="Linington R.G."/>
            <person name="Eustaquio A.S."/>
        </authorList>
    </citation>
    <scope>NUCLEOTIDE SEQUENCE [LARGE SCALE GENOMIC DNA]</scope>
    <source>
        <strain evidence="3 4">RL17-338-BIC-A</strain>
    </source>
</reference>
<proteinExistence type="inferred from homology"/>
<dbReference type="Proteomes" id="UP001629432">
    <property type="component" value="Unassembled WGS sequence"/>
</dbReference>
<dbReference type="RefSeq" id="WP_408237679.1">
    <property type="nucleotide sequence ID" value="NZ_JAQQCF010000036.1"/>
</dbReference>
<comment type="similarity">
    <text evidence="1">Belongs to the AB hydrolase superfamily.</text>
</comment>
<feature type="domain" description="AB hydrolase-1" evidence="2">
    <location>
        <begin position="34"/>
        <end position="263"/>
    </location>
</feature>
<dbReference type="EMBL" id="JAQQCF010000036">
    <property type="protein sequence ID" value="MFM0641133.1"/>
    <property type="molecule type" value="Genomic_DNA"/>
</dbReference>
<keyword evidence="3" id="KW-0378">Hydrolase</keyword>
<evidence type="ECO:0000313" key="4">
    <source>
        <dbReference type="Proteomes" id="UP001629432"/>
    </source>
</evidence>
<evidence type="ECO:0000256" key="1">
    <source>
        <dbReference type="ARBA" id="ARBA00008645"/>
    </source>
</evidence>
<keyword evidence="4" id="KW-1185">Reference proteome</keyword>
<gene>
    <name evidence="3" type="ORF">PQQ63_30995</name>
</gene>
<evidence type="ECO:0000313" key="3">
    <source>
        <dbReference type="EMBL" id="MFM0641133.1"/>
    </source>
</evidence>
<dbReference type="Gene3D" id="3.40.50.1820">
    <property type="entry name" value="alpha/beta hydrolase"/>
    <property type="match status" value="1"/>
</dbReference>
<name>A0ABW9E2Y7_9BURK</name>
<accession>A0ABW9E2Y7</accession>
<sequence length="274" mass="29902">MDTLHDVKSGHIRVRDGTRISYGLHGNVDSDIRMVLLHSLGMDRHFWQPVVERLSAQALVLTVDCRGHGESDKTEGPFTVELFARDVFDLVSAFRFDDVLVAGASMGGCVALQFAGTWPRLTRAAGLIDTTAWYGEAAPKNWDERATKAEHGGLTPLVEFQITRWFSDAFRATHPEIVQRCVDTFLRNDAQAFASTCRMLGAFDGRALLSKVRVPCSVIVGEEDYAAPVAMAQALHDGIAGSSLTVIPNARHLTPLETPDVVAGELARLLALTC</sequence>
<dbReference type="Pfam" id="PF12697">
    <property type="entry name" value="Abhydrolase_6"/>
    <property type="match status" value="1"/>
</dbReference>
<dbReference type="InterPro" id="IPR029058">
    <property type="entry name" value="AB_hydrolase_fold"/>
</dbReference>
<dbReference type="SUPFAM" id="SSF53474">
    <property type="entry name" value="alpha/beta-Hydrolases"/>
    <property type="match status" value="1"/>
</dbReference>
<dbReference type="InterPro" id="IPR000073">
    <property type="entry name" value="AB_hydrolase_1"/>
</dbReference>
<dbReference type="GO" id="GO:0016787">
    <property type="term" value="F:hydrolase activity"/>
    <property type="evidence" value="ECO:0007669"/>
    <property type="project" value="UniProtKB-KW"/>
</dbReference>
<protein>
    <submittedName>
        <fullName evidence="3">Alpha/beta fold hydrolase</fullName>
    </submittedName>
</protein>
<dbReference type="PRINTS" id="PR00111">
    <property type="entry name" value="ABHYDROLASE"/>
</dbReference>
<dbReference type="PANTHER" id="PTHR43039">
    <property type="entry name" value="ESTERASE-RELATED"/>
    <property type="match status" value="1"/>
</dbReference>
<evidence type="ECO:0000259" key="2">
    <source>
        <dbReference type="Pfam" id="PF12697"/>
    </source>
</evidence>